<reference evidence="2 3" key="1">
    <citation type="journal article" date="2023" name="Life. Sci Alliance">
        <title>Evolutionary insights into 3D genome organization and epigenetic landscape of Vigna mungo.</title>
        <authorList>
            <person name="Junaid A."/>
            <person name="Singh B."/>
            <person name="Bhatia S."/>
        </authorList>
    </citation>
    <scope>NUCLEOTIDE SEQUENCE [LARGE SCALE GENOMIC DNA]</scope>
    <source>
        <strain evidence="2">Urdbean</strain>
    </source>
</reference>
<sequence>MSLKIYLTLQKPLWPIFFWVFPSFRVPLNAPPVHIHYCLCFYFIPIYAETSNGFSWYQWCWCIKPKCLFYHCLQIFKLFNILFLYQLLVATRISNFFLGFRHCSWVLHQSGHHPHGCGCSCVSPSHKYVL</sequence>
<proteinExistence type="predicted"/>
<organism evidence="2 3">
    <name type="scientific">Vigna mungo</name>
    <name type="common">Black gram</name>
    <name type="synonym">Phaseolus mungo</name>
    <dbReference type="NCBI Taxonomy" id="3915"/>
    <lineage>
        <taxon>Eukaryota</taxon>
        <taxon>Viridiplantae</taxon>
        <taxon>Streptophyta</taxon>
        <taxon>Embryophyta</taxon>
        <taxon>Tracheophyta</taxon>
        <taxon>Spermatophyta</taxon>
        <taxon>Magnoliopsida</taxon>
        <taxon>eudicotyledons</taxon>
        <taxon>Gunneridae</taxon>
        <taxon>Pentapetalae</taxon>
        <taxon>rosids</taxon>
        <taxon>fabids</taxon>
        <taxon>Fabales</taxon>
        <taxon>Fabaceae</taxon>
        <taxon>Papilionoideae</taxon>
        <taxon>50 kb inversion clade</taxon>
        <taxon>NPAAA clade</taxon>
        <taxon>indigoferoid/millettioid clade</taxon>
        <taxon>Phaseoleae</taxon>
        <taxon>Vigna</taxon>
    </lineage>
</organism>
<keyword evidence="1" id="KW-0812">Transmembrane</keyword>
<evidence type="ECO:0000313" key="3">
    <source>
        <dbReference type="Proteomes" id="UP001374535"/>
    </source>
</evidence>
<dbReference type="EMBL" id="CP144695">
    <property type="protein sequence ID" value="WVZ06712.1"/>
    <property type="molecule type" value="Genomic_DNA"/>
</dbReference>
<evidence type="ECO:0000256" key="1">
    <source>
        <dbReference type="SAM" id="Phobius"/>
    </source>
</evidence>
<dbReference type="Proteomes" id="UP001374535">
    <property type="component" value="Chromosome 6"/>
</dbReference>
<keyword evidence="1" id="KW-1133">Transmembrane helix</keyword>
<keyword evidence="3" id="KW-1185">Reference proteome</keyword>
<gene>
    <name evidence="2" type="ORF">V8G54_020058</name>
</gene>
<evidence type="ECO:0000313" key="2">
    <source>
        <dbReference type="EMBL" id="WVZ06712.1"/>
    </source>
</evidence>
<name>A0AAQ3NCY9_VIGMU</name>
<feature type="transmembrane region" description="Helical" evidence="1">
    <location>
        <begin position="34"/>
        <end position="56"/>
    </location>
</feature>
<protein>
    <submittedName>
        <fullName evidence="2">Uncharacterized protein</fullName>
    </submittedName>
</protein>
<accession>A0AAQ3NCY9</accession>
<dbReference type="AlphaFoldDB" id="A0AAQ3NCY9"/>
<keyword evidence="1" id="KW-0472">Membrane</keyword>
<feature type="transmembrane region" description="Helical" evidence="1">
    <location>
        <begin position="68"/>
        <end position="88"/>
    </location>
</feature>